<dbReference type="InterPro" id="IPR036097">
    <property type="entry name" value="HisK_dim/P_sf"/>
</dbReference>
<dbReference type="PROSITE" id="PS50109">
    <property type="entry name" value="HIS_KIN"/>
    <property type="match status" value="1"/>
</dbReference>
<dbReference type="InterPro" id="IPR018062">
    <property type="entry name" value="HTH_AraC-typ_CS"/>
</dbReference>
<feature type="domain" description="Response regulatory" evidence="16">
    <location>
        <begin position="1099"/>
        <end position="1214"/>
    </location>
</feature>
<dbReference type="FunFam" id="3.30.565.10:FF:000037">
    <property type="entry name" value="Hybrid sensor histidine kinase/response regulator"/>
    <property type="match status" value="1"/>
</dbReference>
<dbReference type="Pfam" id="PF02518">
    <property type="entry name" value="HATPase_c"/>
    <property type="match status" value="1"/>
</dbReference>
<dbReference type="Pfam" id="PF07494">
    <property type="entry name" value="Reg_prop"/>
    <property type="match status" value="1"/>
</dbReference>
<dbReference type="Gene3D" id="1.10.287.130">
    <property type="match status" value="1"/>
</dbReference>
<comment type="catalytic activity">
    <reaction evidence="1">
        <text>ATP + protein L-histidine = ADP + protein N-phospho-L-histidine.</text>
        <dbReference type="EC" id="2.7.13.3"/>
    </reaction>
</comment>
<dbReference type="SUPFAM" id="SSF46689">
    <property type="entry name" value="Homeodomain-like"/>
    <property type="match status" value="1"/>
</dbReference>
<dbReference type="GO" id="GO:0000155">
    <property type="term" value="F:phosphorelay sensor kinase activity"/>
    <property type="evidence" value="ECO:0007669"/>
    <property type="project" value="InterPro"/>
</dbReference>
<evidence type="ECO:0000256" key="6">
    <source>
        <dbReference type="ARBA" id="ARBA00022777"/>
    </source>
</evidence>
<dbReference type="Gene3D" id="3.40.50.2300">
    <property type="match status" value="1"/>
</dbReference>
<organism evidence="17 18">
    <name type="scientific">Plebeiibacterium marinum</name>
    <dbReference type="NCBI Taxonomy" id="2992111"/>
    <lineage>
        <taxon>Bacteria</taxon>
        <taxon>Pseudomonadati</taxon>
        <taxon>Bacteroidota</taxon>
        <taxon>Bacteroidia</taxon>
        <taxon>Marinilabiliales</taxon>
        <taxon>Marinilabiliaceae</taxon>
        <taxon>Plebeiibacterium</taxon>
    </lineage>
</organism>
<dbReference type="InterPro" id="IPR018060">
    <property type="entry name" value="HTH_AraC"/>
</dbReference>
<dbReference type="CDD" id="cd00082">
    <property type="entry name" value="HisKA"/>
    <property type="match status" value="1"/>
</dbReference>
<dbReference type="SUPFAM" id="SSF63829">
    <property type="entry name" value="Calcium-dependent phosphotriesterase"/>
    <property type="match status" value="3"/>
</dbReference>
<dbReference type="PANTHER" id="PTHR43547:SF2">
    <property type="entry name" value="HYBRID SIGNAL TRANSDUCTION HISTIDINE KINASE C"/>
    <property type="match status" value="1"/>
</dbReference>
<keyword evidence="4" id="KW-0808">Transferase</keyword>
<dbReference type="InterPro" id="IPR003661">
    <property type="entry name" value="HisK_dim/P_dom"/>
</dbReference>
<feature type="domain" description="Histidine kinase" evidence="15">
    <location>
        <begin position="844"/>
        <end position="1061"/>
    </location>
</feature>
<dbReference type="Proteomes" id="UP001207408">
    <property type="component" value="Unassembled WGS sequence"/>
</dbReference>
<dbReference type="RefSeq" id="WP_301198871.1">
    <property type="nucleotide sequence ID" value="NZ_JAPDPI010000012.1"/>
</dbReference>
<evidence type="ECO:0000256" key="11">
    <source>
        <dbReference type="ARBA" id="ARBA00023163"/>
    </source>
</evidence>
<dbReference type="SMART" id="SM00388">
    <property type="entry name" value="HisKA"/>
    <property type="match status" value="1"/>
</dbReference>
<dbReference type="Gene3D" id="1.10.10.60">
    <property type="entry name" value="Homeodomain-like"/>
    <property type="match status" value="1"/>
</dbReference>
<dbReference type="Pfam" id="PF07495">
    <property type="entry name" value="Y_Y_Y"/>
    <property type="match status" value="1"/>
</dbReference>
<evidence type="ECO:0000256" key="9">
    <source>
        <dbReference type="ARBA" id="ARBA00023015"/>
    </source>
</evidence>
<dbReference type="PROSITE" id="PS01124">
    <property type="entry name" value="HTH_ARAC_FAMILY_2"/>
    <property type="match status" value="1"/>
</dbReference>
<dbReference type="GO" id="GO:0005524">
    <property type="term" value="F:ATP binding"/>
    <property type="evidence" value="ECO:0007669"/>
    <property type="project" value="UniProtKB-KW"/>
</dbReference>
<keyword evidence="6" id="KW-0418">Kinase</keyword>
<keyword evidence="18" id="KW-1185">Reference proteome</keyword>
<dbReference type="PROSITE" id="PS50110">
    <property type="entry name" value="RESPONSE_REGULATORY"/>
    <property type="match status" value="1"/>
</dbReference>
<evidence type="ECO:0000256" key="5">
    <source>
        <dbReference type="ARBA" id="ARBA00022741"/>
    </source>
</evidence>
<feature type="modified residue" description="4-aspartylphosphate" evidence="12">
    <location>
        <position position="1147"/>
    </location>
</feature>
<sequence length="1347" mass="155736">MKFQISVILIFTSIINTSLSQNITIKKLDILDQLPSNSVERIFQDKEGYTWIGSKEGLCRYDGYRVKTFRSDIHNPELLSNNHITSIEEAASEKIIIGTQRGLNILDKKTYHITPFPDSTLFDKSIKALLYDSDSSLWVSYNNGLNRYDKNNKLFTKYMSPGNRYKLPTGAANIFKDSYNNVWITVWGKGLFKFNRNLNNFIKYPQIGKSDNPFCLYQDNKNNYWIGTWREGLYQFFPNSNLENPYKKIPLPTWMNKYYNTAFYSIIQDNNLNYLWVMTLNGIITYKYNENGNIEPIDTREIFKSSNNIFSEIKKDNKGDLWIASFSEGISKISFKYPLINNFPLTKLEDNGNVSPSFISLCEDNDKDIWIKQNRESCYIYSEKYDQIKNLTEYPELSLIPDFTFINYVTYISSLKEIWACSSTNPVIYKIKKNNHKITKVTSARIDQEQDFNVFVTSIYEDHNANIWIGSRNSIYLQPSGSDKIKLVKKNIGNISSISVDIYNNLWVSTNNNGCFRLELPNKLNDFTAKELNARFKQYNLFGNKINSLTTDYSGNLWLANEEGHLIIYNIINKTHSYETSNCGLEGETILDLIVDQFNQLWIITYKNVIKYNPDNKASYSYNIHNGFLVNSHYKGAYYLSKESGKIIFGGNKGYSYIYPSNELKQETEQTETIISDIKIHHKSILGSEIAEKFNSQSKTLTLSPHDKNIELYFSTLNYNNPQKIRYAYKLEGVDNNWVELKSDRQFAIYSELKKGEYLFRVKSTDIYNIWRNKETQLTIIKKPAYYETRLAFFLYFIILTGSMALLIYIIKSRITFRNKMNISELEKKKTDELTQTKLKYFTNISHDLLTPLTIISCIIDDIEISDKPQKFQLSTMRSNIVRLKRLLQQILDFKRVENGKMQLHISNTDISSFIKNICYSHFVPLFEKKHINFNLNSLSNEIDAYFDADKIDKVIFNLLSNALKFTPEHGSISVKLDTIEQNNIELLKIEISDTGIGIPPQDIKNIFTRFYTNRKMNASDTHGIGLSLCKDLIEIHHGSISVKSTVNKGTTFNITIPINKGSYSPAERSTESIIEIQETASITEFNENESPQHTNDINILIVEDNMELLLVMKNILSKTYNVYTAINGIEALEITKTNEIHIMISDVMMPEMDGLELCKTIKNNIESSHISVILLTAKNSTQDRIECYNAGADAYISKPFESNILLARINNFIKQKQNKQKEFKDNLEINISSLENHELDKQFLKNAVDIIEKKLSVIDFDNNMFAKELNMSKSSLYRKIKTLTGLSPIEFARNIKLKHACILLKNNTASITDVAYAVGFSDPKYFSTCFKNEFNMTPSLFQKENL</sequence>
<dbReference type="GO" id="GO:0003700">
    <property type="term" value="F:DNA-binding transcription factor activity"/>
    <property type="evidence" value="ECO:0007669"/>
    <property type="project" value="InterPro"/>
</dbReference>
<dbReference type="PRINTS" id="PR00344">
    <property type="entry name" value="BCTRLSENSOR"/>
</dbReference>
<dbReference type="InterPro" id="IPR036890">
    <property type="entry name" value="HATPase_C_sf"/>
</dbReference>
<dbReference type="Pfam" id="PF00512">
    <property type="entry name" value="HisKA"/>
    <property type="match status" value="1"/>
</dbReference>
<dbReference type="SMART" id="SM00448">
    <property type="entry name" value="REC"/>
    <property type="match status" value="1"/>
</dbReference>
<dbReference type="InterPro" id="IPR004358">
    <property type="entry name" value="Sig_transdc_His_kin-like_C"/>
</dbReference>
<protein>
    <recommendedName>
        <fullName evidence="2">histidine kinase</fullName>
        <ecNumber evidence="2">2.7.13.3</ecNumber>
    </recommendedName>
</protein>
<dbReference type="InterPro" id="IPR001789">
    <property type="entry name" value="Sig_transdc_resp-reg_receiver"/>
</dbReference>
<keyword evidence="9" id="KW-0805">Transcription regulation</keyword>
<feature type="transmembrane region" description="Helical" evidence="13">
    <location>
        <begin position="791"/>
        <end position="811"/>
    </location>
</feature>
<dbReference type="Gene3D" id="2.130.10.10">
    <property type="entry name" value="YVTN repeat-like/Quinoprotein amine dehydrogenase"/>
    <property type="match status" value="2"/>
</dbReference>
<keyword evidence="3 12" id="KW-0597">Phosphoprotein</keyword>
<dbReference type="SMART" id="SM00387">
    <property type="entry name" value="HATPase_c"/>
    <property type="match status" value="1"/>
</dbReference>
<dbReference type="Pfam" id="PF12833">
    <property type="entry name" value="HTH_18"/>
    <property type="match status" value="1"/>
</dbReference>
<keyword evidence="13" id="KW-1133">Transmembrane helix</keyword>
<dbReference type="Gene3D" id="3.30.565.10">
    <property type="entry name" value="Histidine kinase-like ATPase, C-terminal domain"/>
    <property type="match status" value="1"/>
</dbReference>
<evidence type="ECO:0000313" key="17">
    <source>
        <dbReference type="EMBL" id="MCW3805500.1"/>
    </source>
</evidence>
<evidence type="ECO:0000259" key="15">
    <source>
        <dbReference type="PROSITE" id="PS50109"/>
    </source>
</evidence>
<dbReference type="CDD" id="cd17574">
    <property type="entry name" value="REC_OmpR"/>
    <property type="match status" value="1"/>
</dbReference>
<dbReference type="Gene3D" id="2.60.40.10">
    <property type="entry name" value="Immunoglobulins"/>
    <property type="match status" value="1"/>
</dbReference>
<dbReference type="InterPro" id="IPR011123">
    <property type="entry name" value="Y_Y_Y"/>
</dbReference>
<evidence type="ECO:0000256" key="4">
    <source>
        <dbReference type="ARBA" id="ARBA00022679"/>
    </source>
</evidence>
<keyword evidence="13" id="KW-0472">Membrane</keyword>
<dbReference type="InterPro" id="IPR011006">
    <property type="entry name" value="CheY-like_superfamily"/>
</dbReference>
<evidence type="ECO:0000256" key="10">
    <source>
        <dbReference type="ARBA" id="ARBA00023125"/>
    </source>
</evidence>
<comment type="caution">
    <text evidence="17">The sequence shown here is derived from an EMBL/GenBank/DDBJ whole genome shotgun (WGS) entry which is preliminary data.</text>
</comment>
<dbReference type="InterPro" id="IPR003594">
    <property type="entry name" value="HATPase_dom"/>
</dbReference>
<feature type="domain" description="HTH araC/xylS-type" evidence="14">
    <location>
        <begin position="1246"/>
        <end position="1345"/>
    </location>
</feature>
<dbReference type="SMART" id="SM00342">
    <property type="entry name" value="HTH_ARAC"/>
    <property type="match status" value="1"/>
</dbReference>
<dbReference type="InterPro" id="IPR009057">
    <property type="entry name" value="Homeodomain-like_sf"/>
</dbReference>
<keyword evidence="11" id="KW-0804">Transcription</keyword>
<dbReference type="EC" id="2.7.13.3" evidence="2"/>
<dbReference type="CDD" id="cd00075">
    <property type="entry name" value="HATPase"/>
    <property type="match status" value="1"/>
</dbReference>
<dbReference type="SUPFAM" id="SSF52172">
    <property type="entry name" value="CheY-like"/>
    <property type="match status" value="1"/>
</dbReference>
<keyword evidence="10" id="KW-0238">DNA-binding</keyword>
<dbReference type="GO" id="GO:0043565">
    <property type="term" value="F:sequence-specific DNA binding"/>
    <property type="evidence" value="ECO:0007669"/>
    <property type="project" value="InterPro"/>
</dbReference>
<keyword evidence="5" id="KW-0547">Nucleotide-binding</keyword>
<keyword evidence="8" id="KW-0902">Two-component regulatory system</keyword>
<evidence type="ECO:0000256" key="12">
    <source>
        <dbReference type="PROSITE-ProRule" id="PRU00169"/>
    </source>
</evidence>
<evidence type="ECO:0000256" key="8">
    <source>
        <dbReference type="ARBA" id="ARBA00023012"/>
    </source>
</evidence>
<reference evidence="17" key="1">
    <citation type="submission" date="2022-10" db="EMBL/GenBank/DDBJ databases">
        <authorList>
            <person name="Yu W.X."/>
        </authorList>
    </citation>
    <scope>NUCLEOTIDE SEQUENCE</scope>
    <source>
        <strain evidence="17">D04</strain>
    </source>
</reference>
<dbReference type="EMBL" id="JAPDPI010000012">
    <property type="protein sequence ID" value="MCW3805500.1"/>
    <property type="molecule type" value="Genomic_DNA"/>
</dbReference>
<dbReference type="InterPro" id="IPR005467">
    <property type="entry name" value="His_kinase_dom"/>
</dbReference>
<dbReference type="SUPFAM" id="SSF55874">
    <property type="entry name" value="ATPase domain of HSP90 chaperone/DNA topoisomerase II/histidine kinase"/>
    <property type="match status" value="1"/>
</dbReference>
<dbReference type="Pfam" id="PF00072">
    <property type="entry name" value="Response_reg"/>
    <property type="match status" value="1"/>
</dbReference>
<evidence type="ECO:0000259" key="14">
    <source>
        <dbReference type="PROSITE" id="PS01124"/>
    </source>
</evidence>
<evidence type="ECO:0000256" key="7">
    <source>
        <dbReference type="ARBA" id="ARBA00022840"/>
    </source>
</evidence>
<evidence type="ECO:0000256" key="3">
    <source>
        <dbReference type="ARBA" id="ARBA00022553"/>
    </source>
</evidence>
<name>A0AAE3MDB0_9BACT</name>
<dbReference type="InterPro" id="IPR015943">
    <property type="entry name" value="WD40/YVTN_repeat-like_dom_sf"/>
</dbReference>
<dbReference type="PANTHER" id="PTHR43547">
    <property type="entry name" value="TWO-COMPONENT HISTIDINE KINASE"/>
    <property type="match status" value="1"/>
</dbReference>
<dbReference type="InterPro" id="IPR013783">
    <property type="entry name" value="Ig-like_fold"/>
</dbReference>
<gene>
    <name evidence="17" type="ORF">OM074_07655</name>
</gene>
<keyword evidence="7 17" id="KW-0067">ATP-binding</keyword>
<evidence type="ECO:0000256" key="2">
    <source>
        <dbReference type="ARBA" id="ARBA00012438"/>
    </source>
</evidence>
<dbReference type="InterPro" id="IPR011110">
    <property type="entry name" value="Reg_prop"/>
</dbReference>
<evidence type="ECO:0000259" key="16">
    <source>
        <dbReference type="PROSITE" id="PS50110"/>
    </source>
</evidence>
<evidence type="ECO:0000256" key="13">
    <source>
        <dbReference type="SAM" id="Phobius"/>
    </source>
</evidence>
<keyword evidence="13" id="KW-0812">Transmembrane</keyword>
<accession>A0AAE3MDB0</accession>
<dbReference type="SUPFAM" id="SSF47384">
    <property type="entry name" value="Homodimeric domain of signal transducing histidine kinase"/>
    <property type="match status" value="1"/>
</dbReference>
<evidence type="ECO:0000256" key="1">
    <source>
        <dbReference type="ARBA" id="ARBA00000085"/>
    </source>
</evidence>
<proteinExistence type="predicted"/>
<dbReference type="PROSITE" id="PS00041">
    <property type="entry name" value="HTH_ARAC_FAMILY_1"/>
    <property type="match status" value="1"/>
</dbReference>
<evidence type="ECO:0000313" key="18">
    <source>
        <dbReference type="Proteomes" id="UP001207408"/>
    </source>
</evidence>